<dbReference type="AlphaFoldDB" id="A0A1B8ZN68"/>
<comment type="subcellular location">
    <subcellularLocation>
        <location evidence="1">Membrane</location>
        <topology evidence="1">Multi-pass membrane protein</topology>
    </subcellularLocation>
</comment>
<feature type="transmembrane region" description="Helical" evidence="5">
    <location>
        <begin position="56"/>
        <end position="76"/>
    </location>
</feature>
<proteinExistence type="predicted"/>
<reference evidence="8" key="1">
    <citation type="submission" date="2016-07" db="EMBL/GenBank/DDBJ databases">
        <authorList>
            <person name="Florea S."/>
            <person name="Webb J.S."/>
            <person name="Jaromczyk J."/>
            <person name="Schardl C.L."/>
        </authorList>
    </citation>
    <scope>NUCLEOTIDE SEQUENCE [LARGE SCALE GENOMIC DNA]</scope>
    <source>
        <strain evidence="8">CC-VM-7</strain>
    </source>
</reference>
<gene>
    <name evidence="7" type="ORF">BBI00_01160</name>
</gene>
<protein>
    <recommendedName>
        <fullName evidence="6">Yip1 domain-containing protein</fullName>
    </recommendedName>
</protein>
<keyword evidence="4 5" id="KW-0472">Membrane</keyword>
<dbReference type="KEGG" id="carh:EGY05_04200"/>
<dbReference type="STRING" id="651561.BBI00_01160"/>
<dbReference type="OrthoDB" id="1263582at2"/>
<evidence type="ECO:0000259" key="6">
    <source>
        <dbReference type="Pfam" id="PF04893"/>
    </source>
</evidence>
<evidence type="ECO:0000313" key="7">
    <source>
        <dbReference type="EMBL" id="OCA73030.1"/>
    </source>
</evidence>
<evidence type="ECO:0000256" key="2">
    <source>
        <dbReference type="ARBA" id="ARBA00022692"/>
    </source>
</evidence>
<feature type="transmembrane region" description="Helical" evidence="5">
    <location>
        <begin position="88"/>
        <end position="111"/>
    </location>
</feature>
<dbReference type="Pfam" id="PF04893">
    <property type="entry name" value="Yip1"/>
    <property type="match status" value="1"/>
</dbReference>
<dbReference type="RefSeq" id="WP_065397041.1">
    <property type="nucleotide sequence ID" value="NZ_CP033811.1"/>
</dbReference>
<dbReference type="GO" id="GO:0016020">
    <property type="term" value="C:membrane"/>
    <property type="evidence" value="ECO:0007669"/>
    <property type="project" value="UniProtKB-SubCell"/>
</dbReference>
<feature type="transmembrane region" description="Helical" evidence="5">
    <location>
        <begin position="17"/>
        <end position="36"/>
    </location>
</feature>
<keyword evidence="2 5" id="KW-0812">Transmembrane</keyword>
<evidence type="ECO:0000256" key="3">
    <source>
        <dbReference type="ARBA" id="ARBA00022989"/>
    </source>
</evidence>
<feature type="domain" description="Yip1" evidence="6">
    <location>
        <begin position="7"/>
        <end position="185"/>
    </location>
</feature>
<organism evidence="7 8">
    <name type="scientific">Chryseobacterium arthrosphaerae</name>
    <dbReference type="NCBI Taxonomy" id="651561"/>
    <lineage>
        <taxon>Bacteria</taxon>
        <taxon>Pseudomonadati</taxon>
        <taxon>Bacteroidota</taxon>
        <taxon>Flavobacteriia</taxon>
        <taxon>Flavobacteriales</taxon>
        <taxon>Weeksellaceae</taxon>
        <taxon>Chryseobacterium group</taxon>
        <taxon>Chryseobacterium</taxon>
    </lineage>
</organism>
<sequence length="193" mass="21629">MNWKTIFNPFERFDEKLLLLAGILTVIIAIAAGYWTGTTFSSIYKVNKVDQVSLQAVALSTLASFTLAIIILYILGKIINNKTRMIDIINTVLISQLVLVVLQCTEKISFIQEARQRMISYAAHPTDSVPLPDTAIMMGMALFSIVLLTYSIVIFYNGFKTATNLKKWQHIVLFAVVSIVSTLICQIIMSKFI</sequence>
<dbReference type="EMBL" id="MAYG01000001">
    <property type="protein sequence ID" value="OCA73030.1"/>
    <property type="molecule type" value="Genomic_DNA"/>
</dbReference>
<evidence type="ECO:0000313" key="8">
    <source>
        <dbReference type="Proteomes" id="UP000093432"/>
    </source>
</evidence>
<evidence type="ECO:0000256" key="5">
    <source>
        <dbReference type="SAM" id="Phobius"/>
    </source>
</evidence>
<dbReference type="Proteomes" id="UP000093432">
    <property type="component" value="Unassembled WGS sequence"/>
</dbReference>
<feature type="transmembrane region" description="Helical" evidence="5">
    <location>
        <begin position="171"/>
        <end position="189"/>
    </location>
</feature>
<evidence type="ECO:0000256" key="1">
    <source>
        <dbReference type="ARBA" id="ARBA00004141"/>
    </source>
</evidence>
<accession>A0A1B8ZN68</accession>
<evidence type="ECO:0000256" key="4">
    <source>
        <dbReference type="ARBA" id="ARBA00023136"/>
    </source>
</evidence>
<comment type="caution">
    <text evidence="7">The sequence shown here is derived from an EMBL/GenBank/DDBJ whole genome shotgun (WGS) entry which is preliminary data.</text>
</comment>
<feature type="transmembrane region" description="Helical" evidence="5">
    <location>
        <begin position="135"/>
        <end position="159"/>
    </location>
</feature>
<dbReference type="InterPro" id="IPR006977">
    <property type="entry name" value="Yip1_dom"/>
</dbReference>
<keyword evidence="3 5" id="KW-1133">Transmembrane helix</keyword>
<name>A0A1B8ZN68_9FLAO</name>